<organism evidence="1">
    <name type="scientific">marine metagenome</name>
    <dbReference type="NCBI Taxonomy" id="408172"/>
    <lineage>
        <taxon>unclassified sequences</taxon>
        <taxon>metagenomes</taxon>
        <taxon>ecological metagenomes</taxon>
    </lineage>
</organism>
<protein>
    <submittedName>
        <fullName evidence="1">Uncharacterized protein</fullName>
    </submittedName>
</protein>
<dbReference type="AlphaFoldDB" id="A0A382T5Z5"/>
<evidence type="ECO:0000313" key="1">
    <source>
        <dbReference type="EMBL" id="SVD16907.1"/>
    </source>
</evidence>
<accession>A0A382T5Z5</accession>
<sequence length="60" mass="6730">MVKPNTMIYIFLIIFICQISGSEIGHPVLTVNSGNRNETIITIDAQTHIDYGLAYPVTYE</sequence>
<proteinExistence type="predicted"/>
<dbReference type="EMBL" id="UINC01133777">
    <property type="protein sequence ID" value="SVD16907.1"/>
    <property type="molecule type" value="Genomic_DNA"/>
</dbReference>
<reference evidence="1" key="1">
    <citation type="submission" date="2018-05" db="EMBL/GenBank/DDBJ databases">
        <authorList>
            <person name="Lanie J.A."/>
            <person name="Ng W.-L."/>
            <person name="Kazmierczak K.M."/>
            <person name="Andrzejewski T.M."/>
            <person name="Davidsen T.M."/>
            <person name="Wayne K.J."/>
            <person name="Tettelin H."/>
            <person name="Glass J.I."/>
            <person name="Rusch D."/>
            <person name="Podicherti R."/>
            <person name="Tsui H.-C.T."/>
            <person name="Winkler M.E."/>
        </authorList>
    </citation>
    <scope>NUCLEOTIDE SEQUENCE</scope>
</reference>
<name>A0A382T5Z5_9ZZZZ</name>
<gene>
    <name evidence="1" type="ORF">METZ01_LOCUS369761</name>
</gene>
<feature type="non-terminal residue" evidence="1">
    <location>
        <position position="60"/>
    </location>
</feature>